<evidence type="ECO:0000313" key="1">
    <source>
        <dbReference type="EMBL" id="KRX14736.1"/>
    </source>
</evidence>
<organism evidence="1 2">
    <name type="scientific">Trichinella nelsoni</name>
    <dbReference type="NCBI Taxonomy" id="6336"/>
    <lineage>
        <taxon>Eukaryota</taxon>
        <taxon>Metazoa</taxon>
        <taxon>Ecdysozoa</taxon>
        <taxon>Nematoda</taxon>
        <taxon>Enoplea</taxon>
        <taxon>Dorylaimia</taxon>
        <taxon>Trichinellida</taxon>
        <taxon>Trichinellidae</taxon>
        <taxon>Trichinella</taxon>
    </lineage>
</organism>
<proteinExistence type="predicted"/>
<protein>
    <submittedName>
        <fullName evidence="1">Uncharacterized protein</fullName>
    </submittedName>
</protein>
<dbReference type="AlphaFoldDB" id="A0A0V0RJY5"/>
<gene>
    <name evidence="1" type="ORF">T07_14885</name>
</gene>
<dbReference type="OrthoDB" id="5912316at2759"/>
<comment type="caution">
    <text evidence="1">The sequence shown here is derived from an EMBL/GenBank/DDBJ whole genome shotgun (WGS) entry which is preliminary data.</text>
</comment>
<keyword evidence="2" id="KW-1185">Reference proteome</keyword>
<dbReference type="Proteomes" id="UP000054630">
    <property type="component" value="Unassembled WGS sequence"/>
</dbReference>
<accession>A0A0V0RJY5</accession>
<dbReference type="EMBL" id="JYDL01000151">
    <property type="protein sequence ID" value="KRX14736.1"/>
    <property type="molecule type" value="Genomic_DNA"/>
</dbReference>
<name>A0A0V0RJY5_9BILA</name>
<reference evidence="1 2" key="1">
    <citation type="submission" date="2015-01" db="EMBL/GenBank/DDBJ databases">
        <title>Evolution of Trichinella species and genotypes.</title>
        <authorList>
            <person name="Korhonen P.K."/>
            <person name="Edoardo P."/>
            <person name="Giuseppe L.R."/>
            <person name="Gasser R.B."/>
        </authorList>
    </citation>
    <scope>NUCLEOTIDE SEQUENCE [LARGE SCALE GENOMIC DNA]</scope>
    <source>
        <strain evidence="1">ISS37</strain>
    </source>
</reference>
<sequence length="60" mass="6594">MSSTSFSCQDGLRVAFVCCPIHGCFQLKGTTLSIGLRFQEMGAGRHLLLERPNFPSFKAT</sequence>
<evidence type="ECO:0000313" key="2">
    <source>
        <dbReference type="Proteomes" id="UP000054630"/>
    </source>
</evidence>